<dbReference type="EMBL" id="HACA01025437">
    <property type="protein sequence ID" value="CDW42798.1"/>
    <property type="molecule type" value="Transcribed_RNA"/>
</dbReference>
<keyword evidence="3 6" id="KW-0863">Zinc-finger</keyword>
<dbReference type="OrthoDB" id="7331812at2759"/>
<dbReference type="GO" id="GO:0008270">
    <property type="term" value="F:zinc ion binding"/>
    <property type="evidence" value="ECO:0007669"/>
    <property type="project" value="UniProtKB-KW"/>
</dbReference>
<evidence type="ECO:0000256" key="2">
    <source>
        <dbReference type="ARBA" id="ARBA00022723"/>
    </source>
</evidence>
<dbReference type="PROSITE" id="PS50950">
    <property type="entry name" value="ZF_THAP"/>
    <property type="match status" value="1"/>
</dbReference>
<dbReference type="PANTHER" id="PTHR23080:SF133">
    <property type="entry name" value="SI:CH211-262I1.5-RELATED"/>
    <property type="match status" value="1"/>
</dbReference>
<evidence type="ECO:0000256" key="3">
    <source>
        <dbReference type="ARBA" id="ARBA00022771"/>
    </source>
</evidence>
<dbReference type="InterPro" id="IPR027806">
    <property type="entry name" value="HARBI1_dom"/>
</dbReference>
<keyword evidence="2" id="KW-0479">Metal-binding</keyword>
<sequence length="453" mass="51695">MPSNCVVPGCSRGGSFRFPSDESTCLKWRLALRREDANGSLWKPSTHSVVCDQHFKPEDFRVVKQSLVDVGGKANRRLKREAVPSLFSWSQADNDKFVKKHRLMNTGFEYEIKMREEDSEIMDPSKYLDVLVEEVKTESINVDILNQSQEEDQTDPLNTSYVQTICTKEEPQFSIENFVKDPSSISYYTGLSDYNHFKHMFSSLGPSVEYLNYQNESLTRQDEFFLTLMKLRQNKDDLVLGIMFQIHRTSVEKVFKTWVNFMFYQIKDKDLFLPYDFKKKFPNTKMTLDTVEIKIKKPSKVEAQKSTWNSKKKCYTIKTMVGISPNGVVSFISSAYDGCCSDRQIIERSGLLKLKSSGDAVIAHSGVMVKDLIGNQDVKVNNTPTPMSGVDQLPEPTGIASKGIYVEKVVALSKTYKILQGELDFDKIPTAEQIVYVCLACCNFRENIVPQCE</sequence>
<organism evidence="8">
    <name type="scientific">Lepeophtheirus salmonis</name>
    <name type="common">Salmon louse</name>
    <name type="synonym">Caligus salmonis</name>
    <dbReference type="NCBI Taxonomy" id="72036"/>
    <lineage>
        <taxon>Eukaryota</taxon>
        <taxon>Metazoa</taxon>
        <taxon>Ecdysozoa</taxon>
        <taxon>Arthropoda</taxon>
        <taxon>Crustacea</taxon>
        <taxon>Multicrustacea</taxon>
        <taxon>Hexanauplia</taxon>
        <taxon>Copepoda</taxon>
        <taxon>Siphonostomatoida</taxon>
        <taxon>Caligidae</taxon>
        <taxon>Lepeophtheirus</taxon>
    </lineage>
</organism>
<dbReference type="SMART" id="SM00980">
    <property type="entry name" value="THAP"/>
    <property type="match status" value="1"/>
</dbReference>
<evidence type="ECO:0000256" key="4">
    <source>
        <dbReference type="ARBA" id="ARBA00022833"/>
    </source>
</evidence>
<dbReference type="AlphaFoldDB" id="A0A0K2UX11"/>
<dbReference type="GO" id="GO:0003677">
    <property type="term" value="F:DNA binding"/>
    <property type="evidence" value="ECO:0007669"/>
    <property type="project" value="UniProtKB-UniRule"/>
</dbReference>
<dbReference type="SUPFAM" id="SSF57716">
    <property type="entry name" value="Glucocorticoid receptor-like (DNA-binding domain)"/>
    <property type="match status" value="1"/>
</dbReference>
<keyword evidence="5 6" id="KW-0238">DNA-binding</keyword>
<reference evidence="8" key="1">
    <citation type="submission" date="2014-05" db="EMBL/GenBank/DDBJ databases">
        <authorList>
            <person name="Chronopoulou M."/>
        </authorList>
    </citation>
    <scope>NUCLEOTIDE SEQUENCE</scope>
    <source>
        <tissue evidence="8">Whole organism</tissue>
    </source>
</reference>
<dbReference type="Pfam" id="PF13359">
    <property type="entry name" value="DDE_Tnp_4"/>
    <property type="match status" value="1"/>
</dbReference>
<evidence type="ECO:0000256" key="1">
    <source>
        <dbReference type="ARBA" id="ARBA00001968"/>
    </source>
</evidence>
<name>A0A0K2UX11_LEPSM</name>
<dbReference type="Pfam" id="PF05485">
    <property type="entry name" value="THAP"/>
    <property type="match status" value="1"/>
</dbReference>
<dbReference type="InterPro" id="IPR006612">
    <property type="entry name" value="THAP_Znf"/>
</dbReference>
<evidence type="ECO:0000256" key="6">
    <source>
        <dbReference type="PROSITE-ProRule" id="PRU00309"/>
    </source>
</evidence>
<keyword evidence="4" id="KW-0862">Zinc</keyword>
<evidence type="ECO:0000313" key="8">
    <source>
        <dbReference type="EMBL" id="CDW42798.1"/>
    </source>
</evidence>
<protein>
    <submittedName>
        <fullName evidence="8">Putative LOC100636811 [Amphimedon queenslandica]</fullName>
    </submittedName>
</protein>
<feature type="domain" description="THAP-type" evidence="7">
    <location>
        <begin position="1"/>
        <end position="87"/>
    </location>
</feature>
<dbReference type="SMART" id="SM00692">
    <property type="entry name" value="DM3"/>
    <property type="match status" value="1"/>
</dbReference>
<proteinExistence type="predicted"/>
<evidence type="ECO:0000259" key="7">
    <source>
        <dbReference type="PROSITE" id="PS50950"/>
    </source>
</evidence>
<comment type="cofactor">
    <cofactor evidence="1">
        <name>a divalent metal cation</name>
        <dbReference type="ChEBI" id="CHEBI:60240"/>
    </cofactor>
</comment>
<dbReference type="Pfam" id="PF13613">
    <property type="entry name" value="HTH_Tnp_4"/>
    <property type="match status" value="1"/>
</dbReference>
<dbReference type="InterPro" id="IPR027805">
    <property type="entry name" value="Transposase_HTH_dom"/>
</dbReference>
<accession>A0A0K2UX11</accession>
<evidence type="ECO:0000256" key="5">
    <source>
        <dbReference type="ARBA" id="ARBA00023125"/>
    </source>
</evidence>
<dbReference type="PANTHER" id="PTHR23080">
    <property type="entry name" value="THAP DOMAIN PROTEIN"/>
    <property type="match status" value="1"/>
</dbReference>